<evidence type="ECO:0000313" key="3">
    <source>
        <dbReference type="EMBL" id="KAJ9143880.1"/>
    </source>
</evidence>
<keyword evidence="3" id="KW-0418">Kinase</keyword>
<accession>A0AA38VEB3</accession>
<proteinExistence type="predicted"/>
<dbReference type="Gene3D" id="3.40.50.12360">
    <property type="match status" value="1"/>
</dbReference>
<dbReference type="Proteomes" id="UP001174694">
    <property type="component" value="Unassembled WGS sequence"/>
</dbReference>
<feature type="region of interest" description="Disordered" evidence="2">
    <location>
        <begin position="67"/>
        <end position="91"/>
    </location>
</feature>
<keyword evidence="3" id="KW-0808">Transferase</keyword>
<name>A0AA38VEB3_9PEZI</name>
<dbReference type="GO" id="GO:0016301">
    <property type="term" value="F:kinase activity"/>
    <property type="evidence" value="ECO:0007669"/>
    <property type="project" value="UniProtKB-KW"/>
</dbReference>
<feature type="region of interest" description="Disordered" evidence="2">
    <location>
        <begin position="690"/>
        <end position="761"/>
    </location>
</feature>
<evidence type="ECO:0000256" key="1">
    <source>
        <dbReference type="SAM" id="Coils"/>
    </source>
</evidence>
<sequence length="761" mass="84906">MATADELGQGLGLNLDFRAPVMSSLEHHLDHGDDHEQIPATIAPSALMTSAESEVFSIHSLPASGMVEHPTVEAPPPASSSEDDSDESSKSLAELILPETSAPNEYIITLPLPANLRPVYRDILAQSAGSIESFTAALAPESLRSPDERLIQKVDEILQRLTDLCDLPAFLDDIPPMGPEGMMKYSRDTNSKFSFVYELLESLRDADRRVLILAKPGRVMELLDALLSTEAFNYRHSNELEMRQGNPEKPLEVVLASTDRDASEMPDNIDIVIAFDTSARSSGLISRYEALEEVTMILSLVITNSLEHIDLRISTARDSLERKNALLVSVNQARGVISSPEREYLEPHVIAEKFSTWIKDPTADFYWEAQSIPDEIFDAYLNSQAGARASRSVSRQLTGDPTRSTRKRLLMDDDDSGTSTPKRARIAGTEEPSADRVSEHLRHLLANHISLNGRTAEVPLERLEFLAKKMHDLEYRLKQKQSVEDTLRSELRSQVAQKESNIRTVRKFHPKYMEALRDRGTFEVDRDRARQELKTAQAQLDASNSTITNLKDEKKALEDQLGEARAALASSAIPEVAQLAKAEEQLREEEKKVQALEKKLTSQQGDMEYTRKIYQDASSSAASLGVENRELSARVAELEQRASENLLKIHQVDAEGEAAALRRLWEEERAIRQERERDLERAREELRVLKNGRRETRQTSVPRSPRLGVMSPRTSRGAAGSRGTSPASTADAITGAMPNMTFFHPQPQANGSGRWGSHLRE</sequence>
<evidence type="ECO:0000313" key="4">
    <source>
        <dbReference type="Proteomes" id="UP001174694"/>
    </source>
</evidence>
<gene>
    <name evidence="3" type="ORF">NKR23_g6368</name>
</gene>
<dbReference type="AlphaFoldDB" id="A0AA38VEB3"/>
<reference evidence="3" key="1">
    <citation type="submission" date="2022-07" db="EMBL/GenBank/DDBJ databases">
        <title>Fungi with potential for degradation of polypropylene.</title>
        <authorList>
            <person name="Gostincar C."/>
        </authorList>
    </citation>
    <scope>NUCLEOTIDE SEQUENCE</scope>
    <source>
        <strain evidence="3">EXF-13308</strain>
    </source>
</reference>
<dbReference type="EMBL" id="JANBVO010000018">
    <property type="protein sequence ID" value="KAJ9143880.1"/>
    <property type="molecule type" value="Genomic_DNA"/>
</dbReference>
<keyword evidence="4" id="KW-1185">Reference proteome</keyword>
<keyword evidence="1" id="KW-0175">Coiled coil</keyword>
<protein>
    <submittedName>
        <fullName evidence="3">Citron Rho-interacting kinase</fullName>
    </submittedName>
</protein>
<evidence type="ECO:0000256" key="2">
    <source>
        <dbReference type="SAM" id="MobiDB-lite"/>
    </source>
</evidence>
<feature type="compositionally biased region" description="Polar residues" evidence="2">
    <location>
        <begin position="390"/>
        <end position="402"/>
    </location>
</feature>
<feature type="region of interest" description="Disordered" evidence="2">
    <location>
        <begin position="390"/>
        <end position="435"/>
    </location>
</feature>
<dbReference type="InterPro" id="IPR021006">
    <property type="entry name" value="Hda2/3"/>
</dbReference>
<dbReference type="GO" id="GO:0070823">
    <property type="term" value="C:HDA1 complex"/>
    <property type="evidence" value="ECO:0007669"/>
    <property type="project" value="InterPro"/>
</dbReference>
<organism evidence="3 4">
    <name type="scientific">Pleurostoma richardsiae</name>
    <dbReference type="NCBI Taxonomy" id="41990"/>
    <lineage>
        <taxon>Eukaryota</taxon>
        <taxon>Fungi</taxon>
        <taxon>Dikarya</taxon>
        <taxon>Ascomycota</taxon>
        <taxon>Pezizomycotina</taxon>
        <taxon>Sordariomycetes</taxon>
        <taxon>Sordariomycetidae</taxon>
        <taxon>Calosphaeriales</taxon>
        <taxon>Pleurostomataceae</taxon>
        <taxon>Pleurostoma</taxon>
    </lineage>
</organism>
<dbReference type="Pfam" id="PF11496">
    <property type="entry name" value="HDA2-3"/>
    <property type="match status" value="1"/>
</dbReference>
<comment type="caution">
    <text evidence="3">The sequence shown here is derived from an EMBL/GenBank/DDBJ whole genome shotgun (WGS) entry which is preliminary data.</text>
</comment>
<feature type="coiled-coil region" evidence="1">
    <location>
        <begin position="526"/>
        <end position="648"/>
    </location>
</feature>
<dbReference type="InterPro" id="IPR038609">
    <property type="entry name" value="HDA1_su2/3_sf"/>
</dbReference>